<evidence type="ECO:0000256" key="10">
    <source>
        <dbReference type="ARBA" id="ARBA00022723"/>
    </source>
</evidence>
<evidence type="ECO:0000256" key="8">
    <source>
        <dbReference type="ARBA" id="ARBA00019930"/>
    </source>
</evidence>
<name>A0ABS5E460_9PROT</name>
<accession>A0ABS5E460</accession>
<reference evidence="14 15" key="1">
    <citation type="submission" date="2021-04" db="EMBL/GenBank/DDBJ databases">
        <title>The complete genome sequence of Neokomagataea sp. TBRC 2177.</title>
        <authorList>
            <person name="Charoenyingcharoen P."/>
            <person name="Yukphan P."/>
        </authorList>
    </citation>
    <scope>NUCLEOTIDE SEQUENCE [LARGE SCALE GENOMIC DNA]</scope>
    <source>
        <strain evidence="14 15">TBRC 2177</strain>
    </source>
</reference>
<gene>
    <name evidence="14" type="primary">ribD</name>
    <name evidence="14" type="ORF">KB213_01205</name>
</gene>
<evidence type="ECO:0000256" key="3">
    <source>
        <dbReference type="ARBA" id="ARBA00004910"/>
    </source>
</evidence>
<dbReference type="PROSITE" id="PS00903">
    <property type="entry name" value="CYT_DCMP_DEAMINASES_1"/>
    <property type="match status" value="1"/>
</dbReference>
<dbReference type="EC" id="1.1.1.193" evidence="7"/>
<keyword evidence="15" id="KW-1185">Reference proteome</keyword>
<dbReference type="InterPro" id="IPR016192">
    <property type="entry name" value="APOBEC/CMP_deaminase_Zn-bd"/>
</dbReference>
<dbReference type="InterPro" id="IPR004794">
    <property type="entry name" value="Eubact_RibD"/>
</dbReference>
<keyword evidence="9" id="KW-0686">Riboflavin biosynthesis</keyword>
<keyword evidence="11" id="KW-0862">Zinc</keyword>
<dbReference type="InterPro" id="IPR002734">
    <property type="entry name" value="RibDG_C"/>
</dbReference>
<comment type="similarity">
    <text evidence="4">In the N-terminal section; belongs to the cytidine and deoxycytidylate deaminase family.</text>
</comment>
<dbReference type="Proteomes" id="UP000677812">
    <property type="component" value="Unassembled WGS sequence"/>
</dbReference>
<keyword evidence="10" id="KW-0479">Metal-binding</keyword>
<dbReference type="InterPro" id="IPR016193">
    <property type="entry name" value="Cytidine_deaminase-like"/>
</dbReference>
<dbReference type="EMBL" id="JAGRQH010000001">
    <property type="protein sequence ID" value="MBR0558679.1"/>
    <property type="molecule type" value="Genomic_DNA"/>
</dbReference>
<comment type="similarity">
    <text evidence="5">In the C-terminal section; belongs to the HTP reductase family.</text>
</comment>
<dbReference type="RefSeq" id="WP_211680550.1">
    <property type="nucleotide sequence ID" value="NZ_JAGRQH010000001.1"/>
</dbReference>
<evidence type="ECO:0000256" key="7">
    <source>
        <dbReference type="ARBA" id="ARBA00013173"/>
    </source>
</evidence>
<comment type="caution">
    <text evidence="14">The sequence shown here is derived from an EMBL/GenBank/DDBJ whole genome shotgun (WGS) entry which is preliminary data.</text>
</comment>
<dbReference type="Pfam" id="PF00383">
    <property type="entry name" value="dCMP_cyt_deam_1"/>
    <property type="match status" value="1"/>
</dbReference>
<dbReference type="PANTHER" id="PTHR11079">
    <property type="entry name" value="CYTOSINE DEAMINASE FAMILY MEMBER"/>
    <property type="match status" value="1"/>
</dbReference>
<evidence type="ECO:0000256" key="9">
    <source>
        <dbReference type="ARBA" id="ARBA00022619"/>
    </source>
</evidence>
<dbReference type="NCBIfam" id="TIGR00326">
    <property type="entry name" value="eubact_ribD"/>
    <property type="match status" value="1"/>
</dbReference>
<evidence type="ECO:0000256" key="12">
    <source>
        <dbReference type="ARBA" id="ARBA00023268"/>
    </source>
</evidence>
<evidence type="ECO:0000259" key="13">
    <source>
        <dbReference type="PROSITE" id="PS51747"/>
    </source>
</evidence>
<dbReference type="InterPro" id="IPR024072">
    <property type="entry name" value="DHFR-like_dom_sf"/>
</dbReference>
<dbReference type="Gene3D" id="3.40.140.10">
    <property type="entry name" value="Cytidine Deaminase, domain 2"/>
    <property type="match status" value="1"/>
</dbReference>
<evidence type="ECO:0000313" key="14">
    <source>
        <dbReference type="EMBL" id="MBR0558679.1"/>
    </source>
</evidence>
<dbReference type="EC" id="3.5.4.26" evidence="6"/>
<keyword evidence="14" id="KW-0378">Hydrolase</keyword>
<organism evidence="14 15">
    <name type="scientific">Neokomagataea anthophila</name>
    <dbReference type="NCBI Taxonomy" id="2826925"/>
    <lineage>
        <taxon>Bacteria</taxon>
        <taxon>Pseudomonadati</taxon>
        <taxon>Pseudomonadota</taxon>
        <taxon>Alphaproteobacteria</taxon>
        <taxon>Acetobacterales</taxon>
        <taxon>Acetobacteraceae</taxon>
        <taxon>Neokomagataea</taxon>
    </lineage>
</organism>
<evidence type="ECO:0000256" key="1">
    <source>
        <dbReference type="ARBA" id="ARBA00002151"/>
    </source>
</evidence>
<keyword evidence="12" id="KW-0511">Multifunctional enzyme</keyword>
<dbReference type="Pfam" id="PF01872">
    <property type="entry name" value="RibD_C"/>
    <property type="match status" value="1"/>
</dbReference>
<dbReference type="SUPFAM" id="SSF53927">
    <property type="entry name" value="Cytidine deaminase-like"/>
    <property type="match status" value="1"/>
</dbReference>
<comment type="function">
    <text evidence="1">Converts 2,5-diamino-6-(ribosylamino)-4(3h)-pyrimidinone 5'-phosphate into 5-amino-6-(ribosylamino)-2,4(1h,3h)-pyrimidinedione 5'-phosphate.</text>
</comment>
<dbReference type="Gene3D" id="3.40.430.10">
    <property type="entry name" value="Dihydrofolate Reductase, subunit A"/>
    <property type="match status" value="1"/>
</dbReference>
<dbReference type="GO" id="GO:0008835">
    <property type="term" value="F:diaminohydroxyphosphoribosylaminopyrimidine deaminase activity"/>
    <property type="evidence" value="ECO:0007669"/>
    <property type="project" value="UniProtKB-EC"/>
</dbReference>
<comment type="pathway">
    <text evidence="3">Cofactor biosynthesis; riboflavin biosynthesis; 5-amino-6-(D-ribitylamino)uracil from GTP: step 3/4.</text>
</comment>
<evidence type="ECO:0000256" key="5">
    <source>
        <dbReference type="ARBA" id="ARBA00007417"/>
    </source>
</evidence>
<evidence type="ECO:0000256" key="6">
    <source>
        <dbReference type="ARBA" id="ARBA00012766"/>
    </source>
</evidence>
<evidence type="ECO:0000256" key="11">
    <source>
        <dbReference type="ARBA" id="ARBA00022833"/>
    </source>
</evidence>
<evidence type="ECO:0000256" key="4">
    <source>
        <dbReference type="ARBA" id="ARBA00005259"/>
    </source>
</evidence>
<dbReference type="InterPro" id="IPR002125">
    <property type="entry name" value="CMP_dCMP_dom"/>
</dbReference>
<dbReference type="SUPFAM" id="SSF53597">
    <property type="entry name" value="Dihydrofolate reductase-like"/>
    <property type="match status" value="1"/>
</dbReference>
<proteinExistence type="inferred from homology"/>
<dbReference type="CDD" id="cd01284">
    <property type="entry name" value="Riboflavin_deaminase-reductase"/>
    <property type="match status" value="1"/>
</dbReference>
<dbReference type="GO" id="GO:0008703">
    <property type="term" value="F:5-amino-6-(5-phosphoribosylamino)uracil reductase activity"/>
    <property type="evidence" value="ECO:0007669"/>
    <property type="project" value="UniProtKB-EC"/>
</dbReference>
<evidence type="ECO:0000256" key="2">
    <source>
        <dbReference type="ARBA" id="ARBA00004882"/>
    </source>
</evidence>
<evidence type="ECO:0000313" key="15">
    <source>
        <dbReference type="Proteomes" id="UP000677812"/>
    </source>
</evidence>
<dbReference type="PANTHER" id="PTHR11079:SF162">
    <property type="entry name" value="RIBOFLAVIN BIOSYNTHESIS PROTEIN PYRD, CHLOROPLASTIC"/>
    <property type="match status" value="1"/>
</dbReference>
<protein>
    <recommendedName>
        <fullName evidence="8">Riboflavin biosynthesis protein RibD</fullName>
        <ecNumber evidence="7">1.1.1.193</ecNumber>
        <ecNumber evidence="6">3.5.4.26</ecNumber>
    </recommendedName>
</protein>
<dbReference type="PROSITE" id="PS51747">
    <property type="entry name" value="CYT_DCMP_DEAMINASES_2"/>
    <property type="match status" value="1"/>
</dbReference>
<comment type="pathway">
    <text evidence="2">Cofactor biosynthesis; riboflavin biosynthesis; 5-amino-6-(D-ribitylamino)uracil from GTP: step 2/4.</text>
</comment>
<keyword evidence="14" id="KW-0560">Oxidoreductase</keyword>
<sequence>MDTLGATAPNPSVGCALLDQNGTVLASGTHPKVGAPHAEIMAINEAHQKGVLDQVHTALVTLEPCNHTGRTPPCSEALLNTSVKDIWIGAADPNPKASGGASRLREAPGNRNVTFLSDHAELADLAEDCAALIIPFQQRVLNQRPWISVKQALDEAGSMVPPKGQKTFTSAASLTLAHRLRRATDAIITGIGTVLTDDPSFTVRHVPDHIGRGPRIIVVCDRSGGPFGRMPTLWRARMAEAGFTVLVSDNLANVPALLAEHGVNWAMVEGGPALLKAVSELNLWDDWLTIHKTNTADRIDITTQHGPHGLSPLRLLREKTCSPE</sequence>
<feature type="domain" description="CMP/dCMP-type deaminase" evidence="13">
    <location>
        <begin position="1"/>
        <end position="101"/>
    </location>
</feature>